<evidence type="ECO:0000259" key="8">
    <source>
        <dbReference type="Pfam" id="PF13359"/>
    </source>
</evidence>
<evidence type="ECO:0000256" key="5">
    <source>
        <dbReference type="ARBA" id="ARBA00022723"/>
    </source>
</evidence>
<feature type="domain" description="DDE Tnp4" evidence="8">
    <location>
        <begin position="204"/>
        <end position="336"/>
    </location>
</feature>
<organism evidence="9 11">
    <name type="scientific">Phytophthora fragariae</name>
    <dbReference type="NCBI Taxonomy" id="53985"/>
    <lineage>
        <taxon>Eukaryota</taxon>
        <taxon>Sar</taxon>
        <taxon>Stramenopiles</taxon>
        <taxon>Oomycota</taxon>
        <taxon>Peronosporomycetes</taxon>
        <taxon>Peronosporales</taxon>
        <taxon>Peronosporaceae</taxon>
        <taxon>Phytophthora</taxon>
    </lineage>
</organism>
<evidence type="ECO:0000256" key="6">
    <source>
        <dbReference type="ARBA" id="ARBA00022801"/>
    </source>
</evidence>
<comment type="subcellular location">
    <subcellularLocation>
        <location evidence="2">Nucleus</location>
    </subcellularLocation>
</comment>
<dbReference type="PANTHER" id="PTHR22930:SF85">
    <property type="entry name" value="GH03217P-RELATED"/>
    <property type="match status" value="1"/>
</dbReference>
<dbReference type="PANTHER" id="PTHR22930">
    <property type="match status" value="1"/>
</dbReference>
<gene>
    <name evidence="10" type="ORF">PF004_g17046</name>
    <name evidence="9" type="ORF">PF007_g17592</name>
</gene>
<protein>
    <recommendedName>
        <fullName evidence="8">DDE Tnp4 domain-containing protein</fullName>
    </recommendedName>
</protein>
<evidence type="ECO:0000313" key="11">
    <source>
        <dbReference type="Proteomes" id="UP000441208"/>
    </source>
</evidence>
<evidence type="ECO:0000313" key="12">
    <source>
        <dbReference type="Proteomes" id="UP000476176"/>
    </source>
</evidence>
<sequence>MPRMSARARELRHLRRITEKRSIAAASRDILSNHDASQDEMDEHWQLEYERVQASRYFDRPSRYRRRKDCWLKLLNDREYMNDTEFHEHFRLDLDVFYRLVDLVKDDPVFFSKGTKPFRGGAVLHLMVLLKFLGTYGNDNSNSKIGHFLGIARGSVPNYLFRVSSAVMRLEAATLSWPDDVERRMIAHRMQEKYGFVNCVGITDGTLFTLAAKPRHHGEDYYSRKASYSVNALVTCDDMARIRNVIVGWPGFTHDNRVWTNSPMILRPHDHVKHNEYVLGDSAFQVAAIMIPAFKNAPKAQMNPRHKFFNTKLAKARIKSEHCIGLLKMQFPYLREI</sequence>
<dbReference type="Proteomes" id="UP000441208">
    <property type="component" value="Unassembled WGS sequence"/>
</dbReference>
<dbReference type="Pfam" id="PF13359">
    <property type="entry name" value="DDE_Tnp_4"/>
    <property type="match status" value="1"/>
</dbReference>
<dbReference type="EMBL" id="QXGC01001249">
    <property type="protein sequence ID" value="KAE9207383.1"/>
    <property type="molecule type" value="Genomic_DNA"/>
</dbReference>
<comment type="similarity">
    <text evidence="3">Belongs to the HARBI1 family.</text>
</comment>
<dbReference type="GO" id="GO:0005634">
    <property type="term" value="C:nucleus"/>
    <property type="evidence" value="ECO:0007669"/>
    <property type="project" value="UniProtKB-SubCell"/>
</dbReference>
<keyword evidence="4" id="KW-0540">Nuclease</keyword>
<keyword evidence="7" id="KW-0539">Nucleus</keyword>
<reference evidence="9 11" key="1">
    <citation type="submission" date="2018-08" db="EMBL/GenBank/DDBJ databases">
        <title>Genomic investigation of the strawberry pathogen Phytophthora fragariae indicates pathogenicity is determined by transcriptional variation in three key races.</title>
        <authorList>
            <person name="Adams T.M."/>
            <person name="Armitage A.D."/>
            <person name="Sobczyk M.K."/>
            <person name="Bates H.J."/>
            <person name="Dunwell J.M."/>
            <person name="Nellist C.F."/>
            <person name="Harrison R.J."/>
        </authorList>
    </citation>
    <scope>NUCLEOTIDE SEQUENCE [LARGE SCALE GENOMIC DNA]</scope>
    <source>
        <strain evidence="10 12">BC-23</strain>
        <strain evidence="9 11">NOV-71</strain>
    </source>
</reference>
<dbReference type="InterPro" id="IPR027806">
    <property type="entry name" value="HARBI1_dom"/>
</dbReference>
<accession>A0A6A3REX8</accession>
<evidence type="ECO:0000256" key="4">
    <source>
        <dbReference type="ARBA" id="ARBA00022722"/>
    </source>
</evidence>
<dbReference type="GO" id="GO:0016787">
    <property type="term" value="F:hydrolase activity"/>
    <property type="evidence" value="ECO:0007669"/>
    <property type="project" value="UniProtKB-KW"/>
</dbReference>
<evidence type="ECO:0000256" key="1">
    <source>
        <dbReference type="ARBA" id="ARBA00001968"/>
    </source>
</evidence>
<comment type="cofactor">
    <cofactor evidence="1">
        <name>a divalent metal cation</name>
        <dbReference type="ChEBI" id="CHEBI:60240"/>
    </cofactor>
</comment>
<name>A0A6A3REX8_9STRA</name>
<dbReference type="EMBL" id="QXFZ01001200">
    <property type="protein sequence ID" value="KAE9094912.1"/>
    <property type="molecule type" value="Genomic_DNA"/>
</dbReference>
<evidence type="ECO:0000256" key="7">
    <source>
        <dbReference type="ARBA" id="ARBA00023242"/>
    </source>
</evidence>
<evidence type="ECO:0000313" key="9">
    <source>
        <dbReference type="EMBL" id="KAE9094912.1"/>
    </source>
</evidence>
<evidence type="ECO:0000313" key="10">
    <source>
        <dbReference type="EMBL" id="KAE9207383.1"/>
    </source>
</evidence>
<keyword evidence="5" id="KW-0479">Metal-binding</keyword>
<dbReference type="Proteomes" id="UP000476176">
    <property type="component" value="Unassembled WGS sequence"/>
</dbReference>
<dbReference type="GO" id="GO:0046872">
    <property type="term" value="F:metal ion binding"/>
    <property type="evidence" value="ECO:0007669"/>
    <property type="project" value="UniProtKB-KW"/>
</dbReference>
<dbReference type="InterPro" id="IPR045249">
    <property type="entry name" value="HARBI1-like"/>
</dbReference>
<proteinExistence type="inferred from homology"/>
<dbReference type="GO" id="GO:0004518">
    <property type="term" value="F:nuclease activity"/>
    <property type="evidence" value="ECO:0007669"/>
    <property type="project" value="UniProtKB-KW"/>
</dbReference>
<evidence type="ECO:0000256" key="2">
    <source>
        <dbReference type="ARBA" id="ARBA00004123"/>
    </source>
</evidence>
<keyword evidence="6" id="KW-0378">Hydrolase</keyword>
<dbReference type="AlphaFoldDB" id="A0A6A3REX8"/>
<evidence type="ECO:0000256" key="3">
    <source>
        <dbReference type="ARBA" id="ARBA00006958"/>
    </source>
</evidence>
<comment type="caution">
    <text evidence="9">The sequence shown here is derived from an EMBL/GenBank/DDBJ whole genome shotgun (WGS) entry which is preliminary data.</text>
</comment>